<evidence type="ECO:0000256" key="1">
    <source>
        <dbReference type="SAM" id="MobiDB-lite"/>
    </source>
</evidence>
<evidence type="ECO:0000313" key="3">
    <source>
        <dbReference type="Proteomes" id="UP000030108"/>
    </source>
</evidence>
<feature type="region of interest" description="Disordered" evidence="1">
    <location>
        <begin position="1"/>
        <end position="75"/>
    </location>
</feature>
<comment type="caution">
    <text evidence="2">The sequence shown here is derived from an EMBL/GenBank/DDBJ whole genome shotgun (WGS) entry which is preliminary data.</text>
</comment>
<reference evidence="3" key="1">
    <citation type="journal article" date="2014" name="Genome Announc.">
        <title>Draft genome sequence of the plant-pathogenic soil fungus Rhizoctonia solani anastomosis group 3 strain Rhs1AP.</title>
        <authorList>
            <person name="Cubeta M.A."/>
            <person name="Thomas E."/>
            <person name="Dean R.A."/>
            <person name="Jabaji S."/>
            <person name="Neate S.M."/>
            <person name="Tavantzis S."/>
            <person name="Toda T."/>
            <person name="Vilgalys R."/>
            <person name="Bharathan N."/>
            <person name="Fedorova-Abrams N."/>
            <person name="Pakala S.B."/>
            <person name="Pakala S.M."/>
            <person name="Zafar N."/>
            <person name="Joardar V."/>
            <person name="Losada L."/>
            <person name="Nierman W.C."/>
        </authorList>
    </citation>
    <scope>NUCLEOTIDE SEQUENCE [LARGE SCALE GENOMIC DNA]</scope>
    <source>
        <strain evidence="3">AG-3</strain>
    </source>
</reference>
<dbReference type="AlphaFoldDB" id="X8JWF9"/>
<feature type="compositionally biased region" description="Basic and acidic residues" evidence="1">
    <location>
        <begin position="17"/>
        <end position="28"/>
    </location>
</feature>
<sequence>MGGAAGLCRHSRTRPHLSTEADVKDRRLAVFQAHPSTPPFRSSSWFPRRFRASNPSSSKRKRRANEGSEVRYGSD</sequence>
<protein>
    <submittedName>
        <fullName evidence="2">Uncharacterized protein</fullName>
    </submittedName>
</protein>
<organism evidence="2 3">
    <name type="scientific">Rhizoctonia solani AG-3 Rhs1AP</name>
    <dbReference type="NCBI Taxonomy" id="1086054"/>
    <lineage>
        <taxon>Eukaryota</taxon>
        <taxon>Fungi</taxon>
        <taxon>Dikarya</taxon>
        <taxon>Basidiomycota</taxon>
        <taxon>Agaricomycotina</taxon>
        <taxon>Agaricomycetes</taxon>
        <taxon>Cantharellales</taxon>
        <taxon>Ceratobasidiaceae</taxon>
        <taxon>Rhizoctonia</taxon>
    </lineage>
</organism>
<evidence type="ECO:0000313" key="2">
    <source>
        <dbReference type="EMBL" id="EUC67531.1"/>
    </source>
</evidence>
<name>X8JWF9_9AGAM</name>
<feature type="compositionally biased region" description="Basic and acidic residues" evidence="1">
    <location>
        <begin position="64"/>
        <end position="75"/>
    </location>
</feature>
<proteinExistence type="predicted"/>
<dbReference type="Proteomes" id="UP000030108">
    <property type="component" value="Unassembled WGS sequence"/>
</dbReference>
<dbReference type="EMBL" id="JATN01000280">
    <property type="protein sequence ID" value="EUC67531.1"/>
    <property type="molecule type" value="Genomic_DNA"/>
</dbReference>
<gene>
    <name evidence="2" type="ORF">RSOL_561680</name>
</gene>
<accession>X8JWF9</accession>